<dbReference type="Pfam" id="PF13041">
    <property type="entry name" value="PPR_2"/>
    <property type="match status" value="2"/>
</dbReference>
<evidence type="ECO:0000313" key="4">
    <source>
        <dbReference type="Proteomes" id="UP000187203"/>
    </source>
</evidence>
<proteinExistence type="predicted"/>
<evidence type="ECO:0000256" key="1">
    <source>
        <dbReference type="ARBA" id="ARBA00022737"/>
    </source>
</evidence>
<dbReference type="GO" id="GO:0009451">
    <property type="term" value="P:RNA modification"/>
    <property type="evidence" value="ECO:0007669"/>
    <property type="project" value="InterPro"/>
</dbReference>
<dbReference type="InterPro" id="IPR046960">
    <property type="entry name" value="PPR_At4g14850-like_plant"/>
</dbReference>
<dbReference type="PANTHER" id="PTHR47926">
    <property type="entry name" value="PENTATRICOPEPTIDE REPEAT-CONTAINING PROTEIN"/>
    <property type="match status" value="1"/>
</dbReference>
<dbReference type="STRING" id="93759.A0A1R3KYJ5"/>
<accession>A0A1R3KYJ5</accession>
<dbReference type="EMBL" id="AWUE01009805">
    <property type="protein sequence ID" value="OMP12142.1"/>
    <property type="molecule type" value="Genomic_DNA"/>
</dbReference>
<gene>
    <name evidence="3" type="ORF">COLO4_03445</name>
</gene>
<keyword evidence="1" id="KW-0677">Repeat</keyword>
<dbReference type="InterPro" id="IPR002885">
    <property type="entry name" value="PPR_rpt"/>
</dbReference>
<evidence type="ECO:0008006" key="5">
    <source>
        <dbReference type="Google" id="ProtNLM"/>
    </source>
</evidence>
<name>A0A1R3KYJ5_9ROSI</name>
<comment type="caution">
    <text evidence="3">The sequence shown here is derived from an EMBL/GenBank/DDBJ whole genome shotgun (WGS) entry which is preliminary data.</text>
</comment>
<evidence type="ECO:0000256" key="2">
    <source>
        <dbReference type="PROSITE-ProRule" id="PRU00708"/>
    </source>
</evidence>
<feature type="repeat" description="PPR" evidence="2">
    <location>
        <begin position="13"/>
        <end position="47"/>
    </location>
</feature>
<keyword evidence="4" id="KW-1185">Reference proteome</keyword>
<dbReference type="OrthoDB" id="1248375at2759"/>
<protein>
    <recommendedName>
        <fullName evidence="5">Pentatricopeptide repeat-containing protein</fullName>
    </recommendedName>
</protein>
<sequence>MARNLFDEMPMRTVVSWNTMISGYSKWGKLNESLDLLSSMHRSDIKFNESTYSTALSVCGRLQSSADGKQIHCIVIKSGCESFELVGSALLYFYATCFEIAEGKRVFDELHEKNELLWNLLIAGYVECNMTREALDVFRKMPKQDVVAWTTLISGYAKSEEGCEKALELFWWMRGSGESTNRAYKINILAWTALINAYAHHGPGSQAILLFEQMLEKGVAPNGATFVGILSACGRAGLVNEGMGIFRLSSRS</sequence>
<dbReference type="PROSITE" id="PS51375">
    <property type="entry name" value="PPR"/>
    <property type="match status" value="3"/>
</dbReference>
<reference evidence="4" key="1">
    <citation type="submission" date="2013-09" db="EMBL/GenBank/DDBJ databases">
        <title>Corchorus olitorius genome sequencing.</title>
        <authorList>
            <person name="Alam M."/>
            <person name="Haque M.S."/>
            <person name="Islam M.S."/>
            <person name="Emdad E.M."/>
            <person name="Islam M.M."/>
            <person name="Ahmed B."/>
            <person name="Halim A."/>
            <person name="Hossen Q.M.M."/>
            <person name="Hossain M.Z."/>
            <person name="Ahmed R."/>
            <person name="Khan M.M."/>
            <person name="Islam R."/>
            <person name="Rashid M.M."/>
            <person name="Khan S.A."/>
            <person name="Rahman M.S."/>
            <person name="Alam M."/>
            <person name="Yahiya A.S."/>
            <person name="Khan M.S."/>
            <person name="Azam M.S."/>
            <person name="Haque T."/>
            <person name="Lashkar M.Z.H."/>
            <person name="Akhand A.I."/>
            <person name="Morshed G."/>
            <person name="Roy S."/>
            <person name="Uddin K.S."/>
            <person name="Rabeya T."/>
            <person name="Hossain A.S."/>
            <person name="Chowdhury A."/>
            <person name="Snigdha A.R."/>
            <person name="Mortoza M.S."/>
            <person name="Matin S.A."/>
            <person name="Hoque S.M.E."/>
            <person name="Islam M.K."/>
            <person name="Roy D.K."/>
            <person name="Haider R."/>
            <person name="Moosa M.M."/>
            <person name="Elias S.M."/>
            <person name="Hasan A.M."/>
            <person name="Jahan S."/>
            <person name="Shafiuddin M."/>
            <person name="Mahmood N."/>
            <person name="Shommy N.S."/>
        </authorList>
    </citation>
    <scope>NUCLEOTIDE SEQUENCE [LARGE SCALE GENOMIC DNA]</scope>
    <source>
        <strain evidence="4">cv. O-4</strain>
    </source>
</reference>
<evidence type="ECO:0000313" key="3">
    <source>
        <dbReference type="EMBL" id="OMP12142.1"/>
    </source>
</evidence>
<dbReference type="Pfam" id="PF01535">
    <property type="entry name" value="PPR"/>
    <property type="match status" value="2"/>
</dbReference>
<dbReference type="InterPro" id="IPR011990">
    <property type="entry name" value="TPR-like_helical_dom_sf"/>
</dbReference>
<dbReference type="Gene3D" id="1.25.40.10">
    <property type="entry name" value="Tetratricopeptide repeat domain"/>
    <property type="match status" value="2"/>
</dbReference>
<feature type="repeat" description="PPR" evidence="2">
    <location>
        <begin position="187"/>
        <end position="221"/>
    </location>
</feature>
<dbReference type="NCBIfam" id="TIGR00756">
    <property type="entry name" value="PPR"/>
    <property type="match status" value="3"/>
</dbReference>
<dbReference type="Proteomes" id="UP000187203">
    <property type="component" value="Unassembled WGS sequence"/>
</dbReference>
<dbReference type="AlphaFoldDB" id="A0A1R3KYJ5"/>
<feature type="repeat" description="PPR" evidence="2">
    <location>
        <begin position="114"/>
        <end position="148"/>
    </location>
</feature>
<organism evidence="3 4">
    <name type="scientific">Corchorus olitorius</name>
    <dbReference type="NCBI Taxonomy" id="93759"/>
    <lineage>
        <taxon>Eukaryota</taxon>
        <taxon>Viridiplantae</taxon>
        <taxon>Streptophyta</taxon>
        <taxon>Embryophyta</taxon>
        <taxon>Tracheophyta</taxon>
        <taxon>Spermatophyta</taxon>
        <taxon>Magnoliopsida</taxon>
        <taxon>eudicotyledons</taxon>
        <taxon>Gunneridae</taxon>
        <taxon>Pentapetalae</taxon>
        <taxon>rosids</taxon>
        <taxon>malvids</taxon>
        <taxon>Malvales</taxon>
        <taxon>Malvaceae</taxon>
        <taxon>Grewioideae</taxon>
        <taxon>Apeibeae</taxon>
        <taxon>Corchorus</taxon>
    </lineage>
</organism>
<dbReference type="GO" id="GO:0003723">
    <property type="term" value="F:RNA binding"/>
    <property type="evidence" value="ECO:0007669"/>
    <property type="project" value="InterPro"/>
</dbReference>